<dbReference type="PANTHER" id="PTHR32309">
    <property type="entry name" value="TYROSINE-PROTEIN KINASE"/>
    <property type="match status" value="1"/>
</dbReference>
<keyword evidence="2" id="KW-0472">Membrane</keyword>
<feature type="coiled-coil region" evidence="1">
    <location>
        <begin position="202"/>
        <end position="303"/>
    </location>
</feature>
<feature type="transmembrane region" description="Helical" evidence="2">
    <location>
        <begin position="425"/>
        <end position="445"/>
    </location>
</feature>
<keyword evidence="2" id="KW-0812">Transmembrane</keyword>
<sequence length="483" mass="52661">MSYARDLPVLAAHGAMAHATPLMPQDETLPGLSLSQLAAILWSYRAYSLLIAAGVMVLVAIACWIWPRSYQATATLMVNFEVNDPLGGHEFPIGLLSSYMATQVELAHGSEVLLPVVSRLGLADDRQYSAGYPGESAGLADWVVTRVQKNLIIEQGRYGSQLLYVNYRADDPKRAAQVANAVAEVYSEQQYARLTGPASERAQRYTEQLSDLKDKVIVAQQQVTDYRQRSGLIDSNAKNDLDLQLMSTLEQRLLDAQNQKRVAQARSASDSAVGSQVLGSTMVQSLKTQLALQSAQMAQLRATLGPRHPQVLELQSQMAQSRRSLGAELDAYSGNARAELISATELEAKLQAAVDQQRASVVSVRQLQDDGAKYQLELESAQSVYKRALDGYDQVMFASAGGYRNVDFVSRAVAPAKPSKPKIRVMLMLGALLAVGLGVALPLIYELLHRRIRCRDDMERDLGIPVLVELGPLSTHGDVGALV</sequence>
<evidence type="ECO:0000313" key="3">
    <source>
        <dbReference type="EMBL" id="SHG98776.1"/>
    </source>
</evidence>
<dbReference type="STRING" id="490188.SAMN04488068_2123"/>
<evidence type="ECO:0000256" key="2">
    <source>
        <dbReference type="SAM" id="Phobius"/>
    </source>
</evidence>
<feature type="transmembrane region" description="Helical" evidence="2">
    <location>
        <begin position="43"/>
        <end position="67"/>
    </location>
</feature>
<proteinExistence type="predicted"/>
<accession>A0A1M5PAH2</accession>
<protein>
    <submittedName>
        <fullName evidence="3">Uncharacterized protein involved in exopolysaccharide biosynthesis</fullName>
    </submittedName>
</protein>
<dbReference type="AlphaFoldDB" id="A0A1M5PAH2"/>
<gene>
    <name evidence="3" type="ORF">SAMN04488068_2123</name>
</gene>
<keyword evidence="2" id="KW-1133">Transmembrane helix</keyword>
<organism evidence="3 4">
    <name type="scientific">Hydrocarboniphaga daqingensis</name>
    <dbReference type="NCBI Taxonomy" id="490188"/>
    <lineage>
        <taxon>Bacteria</taxon>
        <taxon>Pseudomonadati</taxon>
        <taxon>Pseudomonadota</taxon>
        <taxon>Gammaproteobacteria</taxon>
        <taxon>Nevskiales</taxon>
        <taxon>Nevskiaceae</taxon>
        <taxon>Hydrocarboniphaga</taxon>
    </lineage>
</organism>
<keyword evidence="1" id="KW-0175">Coiled coil</keyword>
<dbReference type="EMBL" id="FQWZ01000004">
    <property type="protein sequence ID" value="SHG98776.1"/>
    <property type="molecule type" value="Genomic_DNA"/>
</dbReference>
<name>A0A1M5PAH2_9GAMM</name>
<dbReference type="OrthoDB" id="9775724at2"/>
<dbReference type="Proteomes" id="UP000199758">
    <property type="component" value="Unassembled WGS sequence"/>
</dbReference>
<evidence type="ECO:0000256" key="1">
    <source>
        <dbReference type="SAM" id="Coils"/>
    </source>
</evidence>
<dbReference type="RefSeq" id="WP_139250235.1">
    <property type="nucleotide sequence ID" value="NZ_FQWZ01000004.1"/>
</dbReference>
<keyword evidence="4" id="KW-1185">Reference proteome</keyword>
<evidence type="ECO:0000313" key="4">
    <source>
        <dbReference type="Proteomes" id="UP000199758"/>
    </source>
</evidence>
<dbReference type="InterPro" id="IPR050445">
    <property type="entry name" value="Bact_polysacc_biosynth/exp"/>
</dbReference>
<dbReference type="PANTHER" id="PTHR32309:SF31">
    <property type="entry name" value="CAPSULAR EXOPOLYSACCHARIDE FAMILY"/>
    <property type="match status" value="1"/>
</dbReference>
<reference evidence="3 4" key="1">
    <citation type="submission" date="2016-11" db="EMBL/GenBank/DDBJ databases">
        <authorList>
            <person name="Jaros S."/>
            <person name="Januszkiewicz K."/>
            <person name="Wedrychowicz H."/>
        </authorList>
    </citation>
    <scope>NUCLEOTIDE SEQUENCE [LARGE SCALE GENOMIC DNA]</scope>
    <source>
        <strain evidence="3 4">CGMCC 1.7049</strain>
    </source>
</reference>